<dbReference type="RefSeq" id="WP_261697010.1">
    <property type="nucleotide sequence ID" value="NZ_CP104694.1"/>
</dbReference>
<keyword evidence="3" id="KW-1185">Reference proteome</keyword>
<dbReference type="InterPro" id="IPR008929">
    <property type="entry name" value="Chondroitin_lyas"/>
</dbReference>
<evidence type="ECO:0000313" key="3">
    <source>
        <dbReference type="Proteomes" id="UP001064632"/>
    </source>
</evidence>
<dbReference type="Proteomes" id="UP001064632">
    <property type="component" value="Chromosome"/>
</dbReference>
<evidence type="ECO:0000313" key="2">
    <source>
        <dbReference type="EMBL" id="UXI70059.1"/>
    </source>
</evidence>
<reference evidence="2" key="1">
    <citation type="submission" date="2022-09" db="EMBL/GenBank/DDBJ databases">
        <title>Tahibacter sp. nov., isolated from a fresh water.</title>
        <authorList>
            <person name="Baek J.H."/>
            <person name="Lee J.K."/>
            <person name="Kim J.M."/>
            <person name="Jeon C.O."/>
        </authorList>
    </citation>
    <scope>NUCLEOTIDE SEQUENCE</scope>
    <source>
        <strain evidence="2">W38</strain>
    </source>
</reference>
<keyword evidence="1" id="KW-0732">Signal</keyword>
<feature type="chain" id="PRO_5046682938" description="Heparinase II/III-like protein" evidence="1">
    <location>
        <begin position="22"/>
        <end position="708"/>
    </location>
</feature>
<protein>
    <recommendedName>
        <fullName evidence="4">Heparinase II/III-like protein</fullName>
    </recommendedName>
</protein>
<proteinExistence type="predicted"/>
<dbReference type="Gene3D" id="2.70.98.70">
    <property type="match status" value="1"/>
</dbReference>
<gene>
    <name evidence="2" type="ORF">N4264_10660</name>
</gene>
<organism evidence="2 3">
    <name type="scientific">Tahibacter amnicola</name>
    <dbReference type="NCBI Taxonomy" id="2976241"/>
    <lineage>
        <taxon>Bacteria</taxon>
        <taxon>Pseudomonadati</taxon>
        <taxon>Pseudomonadota</taxon>
        <taxon>Gammaproteobacteria</taxon>
        <taxon>Lysobacterales</taxon>
        <taxon>Rhodanobacteraceae</taxon>
        <taxon>Tahibacter</taxon>
    </lineage>
</organism>
<feature type="signal peptide" evidence="1">
    <location>
        <begin position="1"/>
        <end position="21"/>
    </location>
</feature>
<evidence type="ECO:0000256" key="1">
    <source>
        <dbReference type="SAM" id="SignalP"/>
    </source>
</evidence>
<name>A0ABY6BJV9_9GAMM</name>
<evidence type="ECO:0008006" key="4">
    <source>
        <dbReference type="Google" id="ProtNLM"/>
    </source>
</evidence>
<accession>A0ABY6BJV9</accession>
<dbReference type="EMBL" id="CP104694">
    <property type="protein sequence ID" value="UXI70059.1"/>
    <property type="molecule type" value="Genomic_DNA"/>
</dbReference>
<dbReference type="Gene3D" id="1.50.10.100">
    <property type="entry name" value="Chondroitin AC/alginate lyase"/>
    <property type="match status" value="1"/>
</dbReference>
<sequence>MLRRLLCVLALSSLVLSAVHAASLNIPAGHPRLWYGNATRLAQARTYNQTVPFTPTGSTTQLNAGRALRGLLTNNTTDCDQAAAYLAGWRAEDQGGFRDAIRQQGDSLLLIYDWCHSRLTAPQIATLVTRWNGYMDTENADGFANQGSEANNYFWGRVRNNLMWGIASFGDNPRAQEFINNALDLRLSTWFSRWYGDFGRGGVFVEGADYGSVMLSYPIIPFASAADFGYDPYTATPFFREAIYALIYGTTPGPTTITDGFSGGALLFPFNDDESFRQGSVINNRQYLGDFARYFGHRDNTSGNAVHMRAWLAATNAGRSWMFDALGGTGQAADLATLPTDYYAPGAGVFYARTGHDANATAVHVQLGTPGGIEHRHRDAGNFQMWRKGRWITRETTGYSDQIAGFAGNGSVDSEDHLAHNGLQFQGRTTAMWIGTGPTVIPPGEDRGDQPDGLPEVVRVQHATDFGYVAVDFTKSYRNTNGRRVDWPYADKAVREFLFVRPLGALIVLDRMRGSADSTLPFYSTGNWVNANAPLSDHLAPEQVRRTFLMHFETQPTIAGSRVQAALGTQVSELRTLVPASPMYRLVNEDRPGDEPAGQYRLELDSSGTLESYFINVIHGRDSAEAAITATAVDNGMSWTVQLTHPTRGSATILLNKGMASQGGSVTINGGAPVALISGLQGISVTPAGPVWASASDSIFRNGFDAAP</sequence>